<dbReference type="PANTHER" id="PTHR30620">
    <property type="entry name" value="PERIPLASMIC BETA-GLUCOSIDASE-RELATED"/>
    <property type="match status" value="1"/>
</dbReference>
<gene>
    <name evidence="9" type="ORF">QHG74_12725</name>
</gene>
<accession>A0ABU5HR40</accession>
<reference evidence="9 10" key="1">
    <citation type="submission" date="2023-04" db="EMBL/GenBank/DDBJ databases">
        <title>Bacteroides pacosi sp. nov., isolated from the fecal material of an alpaca.</title>
        <authorList>
            <person name="Miller S."/>
            <person name="Hendry M."/>
            <person name="King J."/>
            <person name="Sankaranarayanan K."/>
            <person name="Lawson P.A."/>
        </authorList>
    </citation>
    <scope>NUCLEOTIDE SEQUENCE [LARGE SCALE GENOMIC DNA]</scope>
    <source>
        <strain evidence="9 10">A2-P53</strain>
    </source>
</reference>
<evidence type="ECO:0000256" key="4">
    <source>
        <dbReference type="ARBA" id="ARBA00022729"/>
    </source>
</evidence>
<dbReference type="PRINTS" id="PR00133">
    <property type="entry name" value="GLHYDRLASE3"/>
</dbReference>
<dbReference type="InterPro" id="IPR013783">
    <property type="entry name" value="Ig-like_fold"/>
</dbReference>
<feature type="chain" id="PRO_5045572063" description="beta-glucosidase" evidence="7">
    <location>
        <begin position="20"/>
        <end position="727"/>
    </location>
</feature>
<evidence type="ECO:0000256" key="5">
    <source>
        <dbReference type="ARBA" id="ARBA00022801"/>
    </source>
</evidence>
<evidence type="ECO:0000259" key="8">
    <source>
        <dbReference type="SMART" id="SM01217"/>
    </source>
</evidence>
<dbReference type="InterPro" id="IPR036962">
    <property type="entry name" value="Glyco_hydro_3_N_sf"/>
</dbReference>
<feature type="domain" description="Fibronectin type III-like" evidence="8">
    <location>
        <begin position="646"/>
        <end position="714"/>
    </location>
</feature>
<evidence type="ECO:0000313" key="10">
    <source>
        <dbReference type="Proteomes" id="UP001292913"/>
    </source>
</evidence>
<evidence type="ECO:0000256" key="2">
    <source>
        <dbReference type="ARBA" id="ARBA00005336"/>
    </source>
</evidence>
<evidence type="ECO:0000313" key="9">
    <source>
        <dbReference type="EMBL" id="MDY7258576.1"/>
    </source>
</evidence>
<name>A0ABU5HR40_9BACE</name>
<dbReference type="Pfam" id="PF14310">
    <property type="entry name" value="Fn3-like"/>
    <property type="match status" value="1"/>
</dbReference>
<dbReference type="InterPro" id="IPR017853">
    <property type="entry name" value="GH"/>
</dbReference>
<dbReference type="SUPFAM" id="SSF52279">
    <property type="entry name" value="Beta-D-glucan exohydrolase, C-terminal domain"/>
    <property type="match status" value="1"/>
</dbReference>
<dbReference type="Proteomes" id="UP001292913">
    <property type="component" value="Unassembled WGS sequence"/>
</dbReference>
<evidence type="ECO:0000256" key="1">
    <source>
        <dbReference type="ARBA" id="ARBA00000448"/>
    </source>
</evidence>
<feature type="signal peptide" evidence="7">
    <location>
        <begin position="1"/>
        <end position="19"/>
    </location>
</feature>
<dbReference type="EMBL" id="JARZAK010000007">
    <property type="protein sequence ID" value="MDY7258576.1"/>
    <property type="molecule type" value="Genomic_DNA"/>
</dbReference>
<dbReference type="SMART" id="SM01217">
    <property type="entry name" value="Fn3_like"/>
    <property type="match status" value="1"/>
</dbReference>
<comment type="caution">
    <text evidence="9">The sequence shown here is derived from an EMBL/GenBank/DDBJ whole genome shotgun (WGS) entry which is preliminary data.</text>
</comment>
<dbReference type="InterPro" id="IPR036881">
    <property type="entry name" value="Glyco_hydro_3_C_sf"/>
</dbReference>
<dbReference type="RefSeq" id="WP_322019580.1">
    <property type="nucleotide sequence ID" value="NZ_JARZAK010000007.1"/>
</dbReference>
<dbReference type="PANTHER" id="PTHR30620:SF16">
    <property type="entry name" value="LYSOSOMAL BETA GLUCOSIDASE"/>
    <property type="match status" value="1"/>
</dbReference>
<evidence type="ECO:0000256" key="6">
    <source>
        <dbReference type="ARBA" id="ARBA00023295"/>
    </source>
</evidence>
<keyword evidence="4 7" id="KW-0732">Signal</keyword>
<dbReference type="InterPro" id="IPR001764">
    <property type="entry name" value="Glyco_hydro_3_N"/>
</dbReference>
<dbReference type="InterPro" id="IPR002772">
    <property type="entry name" value="Glyco_hydro_3_C"/>
</dbReference>
<evidence type="ECO:0000256" key="7">
    <source>
        <dbReference type="SAM" id="SignalP"/>
    </source>
</evidence>
<comment type="catalytic activity">
    <reaction evidence="1">
        <text>Hydrolysis of terminal, non-reducing beta-D-glucosyl residues with release of beta-D-glucose.</text>
        <dbReference type="EC" id="3.2.1.21"/>
    </reaction>
</comment>
<dbReference type="Gene3D" id="3.40.50.1700">
    <property type="entry name" value="Glycoside hydrolase family 3 C-terminal domain"/>
    <property type="match status" value="1"/>
</dbReference>
<keyword evidence="10" id="KW-1185">Reference proteome</keyword>
<organism evidence="9 10">
    <name type="scientific">Bacteroides vicugnae</name>
    <dbReference type="NCBI Taxonomy" id="3037989"/>
    <lineage>
        <taxon>Bacteria</taxon>
        <taxon>Pseudomonadati</taxon>
        <taxon>Bacteroidota</taxon>
        <taxon>Bacteroidia</taxon>
        <taxon>Bacteroidales</taxon>
        <taxon>Bacteroidaceae</taxon>
        <taxon>Bacteroides</taxon>
    </lineage>
</organism>
<keyword evidence="6" id="KW-0326">Glycosidase</keyword>
<sequence length="727" mass="81368">MKHIIILLLGIITSSSIFAQQSYETKADSIIRLMSLDEKIGQLNQITGFQMATGPITDSGDKRKLIKEGKIGSMLNVCGEYATRSMQELAMQSRLHIPLLFGLDVIHGYRTVFPIPLAMASSFDTEAIWQSCRVSARESVVSGIHWTFSPMLDVARDPRWGRVMEGPGEDTYWACEMGKAMINGYQQPFDDGLQLMACAKHFAAYGAAIGGRDYNTVDISMQTLHNVYLPPFKVAAENGVASFMCSFNEINGVPSSGNAYLYDLLYKQWGYKGLVVSDWASIWEMVVHGYSKDREMAAMQAIQAGVTIDMESNVYSDQLKKLVETGKVSEATLNEAVRKVLVQKYQLGLFDDPYRYCNSQKEADEILTDSHRKTAYEMACKSIILLKNNSLLPVKIPQKVAVIGPLANFQRAMDGNWTVATETDVAVTLLEALKNKFPQTEITFIEGCSISGNDRSGFPAAIKSAKESDLVILALGENWGMSGEARSRGDIHIPGVQEELACEIYKVNKKCITLLMGGRPLIFNQIAEKAPAILYTWFLGTEAGNAMVDVITGKYNPSARVPMSFPKHIGQIPVYYNYKNTGRPAVDKEGNYSSRYIDIDNKPQYPFGYGLSYTTFEYGQPDISIEEKFISVDIPIYNSGLMDGHELIQIYTRKWWGESTRPVKELKAVENVFLKKGEKRTIQLKIPFDRLAYYGQSGWEKADGDYTIMIGRNAEDIIFRKNIKVNF</sequence>
<dbReference type="Gene3D" id="2.60.40.10">
    <property type="entry name" value="Immunoglobulins"/>
    <property type="match status" value="1"/>
</dbReference>
<dbReference type="InterPro" id="IPR051915">
    <property type="entry name" value="Cellulose_Degrad_GH3"/>
</dbReference>
<dbReference type="Pfam" id="PF01915">
    <property type="entry name" value="Glyco_hydro_3_C"/>
    <property type="match status" value="1"/>
</dbReference>
<dbReference type="Pfam" id="PF00933">
    <property type="entry name" value="Glyco_hydro_3"/>
    <property type="match status" value="1"/>
</dbReference>
<comment type="similarity">
    <text evidence="2">Belongs to the glycosyl hydrolase 3 family.</text>
</comment>
<protein>
    <recommendedName>
        <fullName evidence="3">beta-glucosidase</fullName>
        <ecNumber evidence="3">3.2.1.21</ecNumber>
    </recommendedName>
</protein>
<dbReference type="SUPFAM" id="SSF51445">
    <property type="entry name" value="(Trans)glycosidases"/>
    <property type="match status" value="1"/>
</dbReference>
<dbReference type="InterPro" id="IPR026891">
    <property type="entry name" value="Fn3-like"/>
</dbReference>
<dbReference type="GO" id="GO:0016787">
    <property type="term" value="F:hydrolase activity"/>
    <property type="evidence" value="ECO:0007669"/>
    <property type="project" value="UniProtKB-KW"/>
</dbReference>
<keyword evidence="5 9" id="KW-0378">Hydrolase</keyword>
<dbReference type="EC" id="3.2.1.21" evidence="3"/>
<evidence type="ECO:0000256" key="3">
    <source>
        <dbReference type="ARBA" id="ARBA00012744"/>
    </source>
</evidence>
<proteinExistence type="inferred from homology"/>
<dbReference type="Gene3D" id="3.20.20.300">
    <property type="entry name" value="Glycoside hydrolase, family 3, N-terminal domain"/>
    <property type="match status" value="1"/>
</dbReference>